<dbReference type="InterPro" id="IPR003593">
    <property type="entry name" value="AAA+_ATPase"/>
</dbReference>
<organism evidence="5 6">
    <name type="scientific">Ruminococcus difficilis</name>
    <dbReference type="NCBI Taxonomy" id="2763069"/>
    <lineage>
        <taxon>Bacteria</taxon>
        <taxon>Bacillati</taxon>
        <taxon>Bacillota</taxon>
        <taxon>Clostridia</taxon>
        <taxon>Eubacteriales</taxon>
        <taxon>Oscillospiraceae</taxon>
        <taxon>Ruminococcus</taxon>
    </lineage>
</organism>
<dbReference type="InterPro" id="IPR047661">
    <property type="entry name" value="IstB"/>
</dbReference>
<comment type="caution">
    <text evidence="5">The sequence shown here is derived from an EMBL/GenBank/DDBJ whole genome shotgun (WGS) entry which is preliminary data.</text>
</comment>
<accession>A0A934WRV6</accession>
<dbReference type="Pfam" id="PF01695">
    <property type="entry name" value="IstB_IS21"/>
    <property type="match status" value="1"/>
</dbReference>
<evidence type="ECO:0000256" key="2">
    <source>
        <dbReference type="ARBA" id="ARBA00022741"/>
    </source>
</evidence>
<evidence type="ECO:0000256" key="1">
    <source>
        <dbReference type="ARBA" id="ARBA00008059"/>
    </source>
</evidence>
<dbReference type="SMART" id="SM00382">
    <property type="entry name" value="AAA"/>
    <property type="match status" value="1"/>
</dbReference>
<sequence>MLTESTISKLREIRLGTMAETFREQLTNPEISSLSFEDRFGLLVDAEWTTRKNNTLTRMIKKAQFADPSACIENISYLPQRNLDKAQITRFAECSYIHEHHNILLMGATGCGKTYLACALGMAAVRKSYPVRYVRLPELLTELAIARTAGTYSKVIEQYKKPALLILDEWLLYRLEESQARDLLEIAESRYKKGSIIFCSQFGVKGWRDKIGSQIVADAICDRIVHDSYRVVIECKESMRKLFGIDKEN</sequence>
<dbReference type="Gene3D" id="3.40.50.300">
    <property type="entry name" value="P-loop containing nucleotide triphosphate hydrolases"/>
    <property type="match status" value="1"/>
</dbReference>
<protein>
    <submittedName>
        <fullName evidence="5">IS21-like element helper ATPase IstB</fullName>
    </submittedName>
</protein>
<feature type="domain" description="AAA+ ATPase" evidence="4">
    <location>
        <begin position="99"/>
        <end position="230"/>
    </location>
</feature>
<keyword evidence="6" id="KW-1185">Reference proteome</keyword>
<dbReference type="NCBIfam" id="NF038214">
    <property type="entry name" value="IS21_help_AAA"/>
    <property type="match status" value="1"/>
</dbReference>
<dbReference type="InterPro" id="IPR028350">
    <property type="entry name" value="DNAC/IstB-like"/>
</dbReference>
<evidence type="ECO:0000313" key="6">
    <source>
        <dbReference type="Proteomes" id="UP000633365"/>
    </source>
</evidence>
<evidence type="ECO:0000313" key="5">
    <source>
        <dbReference type="EMBL" id="MBK6088782.1"/>
    </source>
</evidence>
<keyword evidence="3" id="KW-0067">ATP-binding</keyword>
<dbReference type="GO" id="GO:0005524">
    <property type="term" value="F:ATP binding"/>
    <property type="evidence" value="ECO:0007669"/>
    <property type="project" value="UniProtKB-KW"/>
</dbReference>
<dbReference type="GO" id="GO:0006260">
    <property type="term" value="P:DNA replication"/>
    <property type="evidence" value="ECO:0007669"/>
    <property type="project" value="TreeGrafter"/>
</dbReference>
<keyword evidence="2" id="KW-0547">Nucleotide-binding</keyword>
<dbReference type="Proteomes" id="UP000633365">
    <property type="component" value="Unassembled WGS sequence"/>
</dbReference>
<proteinExistence type="inferred from homology"/>
<dbReference type="PIRSF" id="PIRSF003073">
    <property type="entry name" value="DNAC_TnpB_IstB"/>
    <property type="match status" value="1"/>
</dbReference>
<dbReference type="PANTHER" id="PTHR30050">
    <property type="entry name" value="CHROMOSOMAL REPLICATION INITIATOR PROTEIN DNAA"/>
    <property type="match status" value="1"/>
</dbReference>
<evidence type="ECO:0000259" key="4">
    <source>
        <dbReference type="SMART" id="SM00382"/>
    </source>
</evidence>
<comment type="similarity">
    <text evidence="1">Belongs to the IS21/IS1162 putative ATP-binding protein family.</text>
</comment>
<dbReference type="InterPro" id="IPR002611">
    <property type="entry name" value="IstB_ATP-bd"/>
</dbReference>
<dbReference type="CDD" id="cd00009">
    <property type="entry name" value="AAA"/>
    <property type="match status" value="1"/>
</dbReference>
<gene>
    <name evidence="5" type="primary">istB</name>
    <name evidence="5" type="ORF">JKK62_08995</name>
</gene>
<dbReference type="EMBL" id="JAEQMG010000084">
    <property type="protein sequence ID" value="MBK6088782.1"/>
    <property type="molecule type" value="Genomic_DNA"/>
</dbReference>
<dbReference type="SUPFAM" id="SSF52540">
    <property type="entry name" value="P-loop containing nucleoside triphosphate hydrolases"/>
    <property type="match status" value="1"/>
</dbReference>
<dbReference type="RefSeq" id="WP_186833953.1">
    <property type="nucleotide sequence ID" value="NZ_JAEQMG010000084.1"/>
</dbReference>
<name>A0A934WRV6_9FIRM</name>
<dbReference type="AlphaFoldDB" id="A0A934WRV6"/>
<dbReference type="InterPro" id="IPR027417">
    <property type="entry name" value="P-loop_NTPase"/>
</dbReference>
<evidence type="ECO:0000256" key="3">
    <source>
        <dbReference type="ARBA" id="ARBA00022840"/>
    </source>
</evidence>
<dbReference type="PANTHER" id="PTHR30050:SF4">
    <property type="entry name" value="ATP-BINDING PROTEIN RV3427C IN INSERTION SEQUENCE-RELATED"/>
    <property type="match status" value="1"/>
</dbReference>
<reference evidence="5" key="1">
    <citation type="submission" date="2021-01" db="EMBL/GenBank/DDBJ databases">
        <title>Genome public.</title>
        <authorList>
            <person name="Liu C."/>
            <person name="Sun Q."/>
        </authorList>
    </citation>
    <scope>NUCLEOTIDE SEQUENCE</scope>
    <source>
        <strain evidence="5">M6</strain>
    </source>
</reference>